<dbReference type="InterPro" id="IPR027417">
    <property type="entry name" value="P-loop_NTPase"/>
</dbReference>
<dbReference type="Pfam" id="PF17835">
    <property type="entry name" value="NOG1_N"/>
    <property type="match status" value="1"/>
</dbReference>
<dbReference type="SUPFAM" id="SSF52540">
    <property type="entry name" value="P-loop containing nucleoside triphosphate hydrolases"/>
    <property type="match status" value="1"/>
</dbReference>
<dbReference type="EMBL" id="HBFX01053541">
    <property type="protein sequence ID" value="CAD8981208.1"/>
    <property type="molecule type" value="Transcribed_RNA"/>
</dbReference>
<sequence length="479" mass="52819">MATKRILLGIRGAQTAALLPHPDPTPRSAHRNPLLFTVPSPPPRPTMAVRRRPNATSLWSVDRGQGTRPCDIGETAHLWRQVWSTPVLMVGRKKKAKAAAEEAERTAVIDVHSPVTLADLMRVPSPDDMWDKAYKLASRVELDSKLPMGAATQRARKHCTQSIEQLSINLTKPLGNMVASFANFQGRLHPFERVVSDLIITSREKRGEPPLSSILDDVRELRKRTSQRTTEGAQAGAKAANRFAADEILRQTLMDLERIWATESDSVQRLQNFAMELRKVPVLDSGMPTVVLVGCPNVGKSSIVRLVSSGVPEVANYPFTTRGMNMGHVHDPDFGPICQVVDTPGVLARERSTYNHMEQLTMAAIEHIDSVVVFVTDLSGTAGPKSSAVNQSHVRSYLRECFPHSKWIDVVSKVDLARHKDSEGIEIPEGAVHVSCETGEGKHELLSRLLEHVGSYKETLHGALQLERGHQDLPPKVTA</sequence>
<dbReference type="AlphaFoldDB" id="A0A6U4MT34"/>
<dbReference type="Gene3D" id="3.40.50.300">
    <property type="entry name" value="P-loop containing nucleotide triphosphate hydrolases"/>
    <property type="match status" value="1"/>
</dbReference>
<accession>A0A6U4MT34</accession>
<dbReference type="PRINTS" id="PR00326">
    <property type="entry name" value="GTP1OBG"/>
</dbReference>
<name>A0A6U4MT34_HEMAN</name>
<evidence type="ECO:0008006" key="4">
    <source>
        <dbReference type="Google" id="ProtNLM"/>
    </source>
</evidence>
<feature type="domain" description="G" evidence="1">
    <location>
        <begin position="289"/>
        <end position="398"/>
    </location>
</feature>
<dbReference type="GO" id="GO:0005525">
    <property type="term" value="F:GTP binding"/>
    <property type="evidence" value="ECO:0007669"/>
    <property type="project" value="InterPro"/>
</dbReference>
<evidence type="ECO:0000259" key="2">
    <source>
        <dbReference type="Pfam" id="PF17835"/>
    </source>
</evidence>
<dbReference type="InterPro" id="IPR041623">
    <property type="entry name" value="NOG1_N"/>
</dbReference>
<dbReference type="PANTHER" id="PTHR45759">
    <property type="entry name" value="NUCLEOLAR GTP-BINDING PROTEIN 1"/>
    <property type="match status" value="1"/>
</dbReference>
<dbReference type="Pfam" id="PF01926">
    <property type="entry name" value="MMR_HSR1"/>
    <property type="match status" value="1"/>
</dbReference>
<dbReference type="InterPro" id="IPR006073">
    <property type="entry name" value="GTP-bd"/>
</dbReference>
<dbReference type="Gene3D" id="1.20.120.1190">
    <property type="match status" value="1"/>
</dbReference>
<protein>
    <recommendedName>
        <fullName evidence="4">OBG-type G domain-containing protein</fullName>
    </recommendedName>
</protein>
<proteinExistence type="predicted"/>
<evidence type="ECO:0000313" key="3">
    <source>
        <dbReference type="EMBL" id="CAD8981208.1"/>
    </source>
</evidence>
<evidence type="ECO:0000259" key="1">
    <source>
        <dbReference type="Pfam" id="PF01926"/>
    </source>
</evidence>
<gene>
    <name evidence="3" type="ORF">HAND00432_LOCUS32218</name>
</gene>
<reference evidence="3" key="1">
    <citation type="submission" date="2021-01" db="EMBL/GenBank/DDBJ databases">
        <authorList>
            <person name="Corre E."/>
            <person name="Pelletier E."/>
            <person name="Niang G."/>
            <person name="Scheremetjew M."/>
            <person name="Finn R."/>
            <person name="Kale V."/>
            <person name="Holt S."/>
            <person name="Cochrane G."/>
            <person name="Meng A."/>
            <person name="Brown T."/>
            <person name="Cohen L."/>
        </authorList>
    </citation>
    <scope>NUCLEOTIDE SEQUENCE</scope>
    <source>
        <strain evidence="3">CCMP644</strain>
    </source>
</reference>
<organism evidence="3">
    <name type="scientific">Hemiselmis andersenii</name>
    <name type="common">Cryptophyte alga</name>
    <dbReference type="NCBI Taxonomy" id="464988"/>
    <lineage>
        <taxon>Eukaryota</taxon>
        <taxon>Cryptophyceae</taxon>
        <taxon>Cryptomonadales</taxon>
        <taxon>Hemiselmidaceae</taxon>
        <taxon>Hemiselmis</taxon>
    </lineage>
</organism>
<feature type="domain" description="NOG1 N-terminal helical" evidence="2">
    <location>
        <begin position="120"/>
        <end position="284"/>
    </location>
</feature>